<evidence type="ECO:0000256" key="2">
    <source>
        <dbReference type="RuleBase" id="RU003634"/>
    </source>
</evidence>
<evidence type="ECO:0000259" key="4">
    <source>
        <dbReference type="Pfam" id="PF02729"/>
    </source>
</evidence>
<organism evidence="5 6">
    <name type="scientific">Candidatus Coproplasma stercoripullorum</name>
    <dbReference type="NCBI Taxonomy" id="2840751"/>
    <lineage>
        <taxon>Bacteria</taxon>
        <taxon>Bacillati</taxon>
        <taxon>Bacillota</taxon>
        <taxon>Clostridia</taxon>
        <taxon>Eubacteriales</taxon>
        <taxon>Candidatus Coproplasma</taxon>
    </lineage>
</organism>
<comment type="similarity">
    <text evidence="2">Belongs to the aspartate/ornithine carbamoyltransferase superfamily.</text>
</comment>
<gene>
    <name evidence="5" type="ORF">IAB90_01235</name>
</gene>
<dbReference type="GO" id="GO:0016597">
    <property type="term" value="F:amino acid binding"/>
    <property type="evidence" value="ECO:0007669"/>
    <property type="project" value="InterPro"/>
</dbReference>
<dbReference type="EC" id="2.1.3.3" evidence="5"/>
<dbReference type="InterPro" id="IPR006130">
    <property type="entry name" value="Asp/Orn_carbamoylTrfase"/>
</dbReference>
<reference evidence="5" key="2">
    <citation type="journal article" date="2021" name="PeerJ">
        <title>Extensive microbial diversity within the chicken gut microbiome revealed by metagenomics and culture.</title>
        <authorList>
            <person name="Gilroy R."/>
            <person name="Ravi A."/>
            <person name="Getino M."/>
            <person name="Pursley I."/>
            <person name="Horton D.L."/>
            <person name="Alikhan N.F."/>
            <person name="Baker D."/>
            <person name="Gharbi K."/>
            <person name="Hall N."/>
            <person name="Watson M."/>
            <person name="Adriaenssens E.M."/>
            <person name="Foster-Nyarko E."/>
            <person name="Jarju S."/>
            <person name="Secka A."/>
            <person name="Antonio M."/>
            <person name="Oren A."/>
            <person name="Chaudhuri R.R."/>
            <person name="La Ragione R."/>
            <person name="Hildebrand F."/>
            <person name="Pallen M.J."/>
        </authorList>
    </citation>
    <scope>NUCLEOTIDE SEQUENCE</scope>
    <source>
        <strain evidence="5">ChiW25-3613</strain>
    </source>
</reference>
<dbReference type="InterPro" id="IPR006132">
    <property type="entry name" value="Asp/Orn_carbamoyltranf_P-bd"/>
</dbReference>
<dbReference type="GO" id="GO:0019240">
    <property type="term" value="P:citrulline biosynthetic process"/>
    <property type="evidence" value="ECO:0007669"/>
    <property type="project" value="TreeGrafter"/>
</dbReference>
<feature type="domain" description="Aspartate/ornithine carbamoyltransferase carbamoyl-P binding" evidence="4">
    <location>
        <begin position="15"/>
        <end position="156"/>
    </location>
</feature>
<evidence type="ECO:0000259" key="3">
    <source>
        <dbReference type="Pfam" id="PF00185"/>
    </source>
</evidence>
<feature type="domain" description="Aspartate/ornithine carbamoyltransferase Asp/Orn-binding" evidence="3">
    <location>
        <begin position="163"/>
        <end position="309"/>
    </location>
</feature>
<dbReference type="PANTHER" id="PTHR45753">
    <property type="entry name" value="ORNITHINE CARBAMOYLTRANSFERASE, MITOCHONDRIAL"/>
    <property type="match status" value="1"/>
</dbReference>
<dbReference type="Proteomes" id="UP000824179">
    <property type="component" value="Unassembled WGS sequence"/>
</dbReference>
<dbReference type="Pfam" id="PF02729">
    <property type="entry name" value="OTCace_N"/>
    <property type="match status" value="1"/>
</dbReference>
<dbReference type="Pfam" id="PF00185">
    <property type="entry name" value="OTCace"/>
    <property type="match status" value="1"/>
</dbReference>
<accession>A0A9D1AF23</accession>
<dbReference type="PANTHER" id="PTHR45753:SF3">
    <property type="entry name" value="ORNITHINE TRANSCARBAMYLASE, MITOCHONDRIAL"/>
    <property type="match status" value="1"/>
</dbReference>
<evidence type="ECO:0000313" key="5">
    <source>
        <dbReference type="EMBL" id="HIR38982.1"/>
    </source>
</evidence>
<evidence type="ECO:0000256" key="1">
    <source>
        <dbReference type="ARBA" id="ARBA00022679"/>
    </source>
</evidence>
<dbReference type="PRINTS" id="PR00102">
    <property type="entry name" value="OTCASE"/>
</dbReference>
<dbReference type="Gene3D" id="3.40.50.1370">
    <property type="entry name" value="Aspartate/ornithine carbamoyltransferase"/>
    <property type="match status" value="2"/>
</dbReference>
<reference evidence="5" key="1">
    <citation type="submission" date="2020-10" db="EMBL/GenBank/DDBJ databases">
        <authorList>
            <person name="Gilroy R."/>
        </authorList>
    </citation>
    <scope>NUCLEOTIDE SEQUENCE</scope>
    <source>
        <strain evidence="5">ChiW25-3613</strain>
    </source>
</reference>
<dbReference type="GO" id="GO:0042450">
    <property type="term" value="P:L-arginine biosynthetic process via ornithine"/>
    <property type="evidence" value="ECO:0007669"/>
    <property type="project" value="TreeGrafter"/>
</dbReference>
<dbReference type="InterPro" id="IPR006131">
    <property type="entry name" value="Asp_carbamoyltransf_Asp/Orn-bd"/>
</dbReference>
<proteinExistence type="inferred from homology"/>
<name>A0A9D1AF23_9FIRM</name>
<sequence length="312" mass="34479">MDINRYSPSYILGKKHLIGLSDYSTEEIFEFLYATKALKRKFEAHEETNILHGTTIAMLFADTSLRTRSAIEIGAHQLGGSCVDLPYNDKDMHAGENVKDIVNVISRYGVGALVTRGINKQLLNEFTSISSMPIINSHNDDCAPIQAISDLFTIWEKKGELAGVKLAVVGKVTSMTSSFIIGAVKCGMDVSVASPARYGMKRENVEAAEQTGKIYFTDNPTEAARDADVVYTNAYRYHTAIPEDEKEALAPYRVDMGLMSYSMHNSLFMHPLPAMRGLEVTSDVIDGKHSIVYDQGENRLHAVKGIFTLLAK</sequence>
<evidence type="ECO:0000313" key="6">
    <source>
        <dbReference type="Proteomes" id="UP000824179"/>
    </source>
</evidence>
<dbReference type="SUPFAM" id="SSF53671">
    <property type="entry name" value="Aspartate/ornithine carbamoyltransferase"/>
    <property type="match status" value="1"/>
</dbReference>
<keyword evidence="1 2" id="KW-0808">Transferase</keyword>
<dbReference type="EMBL" id="DVHB01000025">
    <property type="protein sequence ID" value="HIR38982.1"/>
    <property type="molecule type" value="Genomic_DNA"/>
</dbReference>
<dbReference type="PRINTS" id="PR00100">
    <property type="entry name" value="AOTCASE"/>
</dbReference>
<dbReference type="InterPro" id="IPR002292">
    <property type="entry name" value="Orn/put_carbamltrans"/>
</dbReference>
<comment type="caution">
    <text evidence="5">The sequence shown here is derived from an EMBL/GenBank/DDBJ whole genome shotgun (WGS) entry which is preliminary data.</text>
</comment>
<dbReference type="GO" id="GO:0004585">
    <property type="term" value="F:ornithine carbamoyltransferase activity"/>
    <property type="evidence" value="ECO:0007669"/>
    <property type="project" value="UniProtKB-EC"/>
</dbReference>
<dbReference type="InterPro" id="IPR036901">
    <property type="entry name" value="Asp/Orn_carbamoylTrfase_sf"/>
</dbReference>
<protein>
    <submittedName>
        <fullName evidence="5">Ornithine carbamoyltransferase</fullName>
        <ecNumber evidence="5">2.1.3.3</ecNumber>
    </submittedName>
</protein>
<dbReference type="AlphaFoldDB" id="A0A9D1AF23"/>